<proteinExistence type="predicted"/>
<dbReference type="Proteomes" id="UP000829398">
    <property type="component" value="Chromosome 8"/>
</dbReference>
<keyword evidence="2" id="KW-1185">Reference proteome</keyword>
<name>A0ACB8IMB6_CITSI</name>
<evidence type="ECO:0000313" key="1">
    <source>
        <dbReference type="EMBL" id="KAH9698085.1"/>
    </source>
</evidence>
<gene>
    <name evidence="1" type="ORF">KPL71_023874</name>
</gene>
<accession>A0ACB8IMB6</accession>
<sequence length="1338" mass="152820">MIVFLNTNELDPTLPSSITTLLQEYEDVFLEEIPHGLSPIRGIEHQIDFVPDATIPNQPTYRSNLEESKELQRQVNELMEKGIWYECRVDEEKISAIQEWSSPTSELYVDDHDVSVEYQPCEKTVIVKESYGGGLMGHFGVVKTLAVLQEHFYWPHMKQDVERLCGKCVTCRQAKSKGYLGLNEGETHFFVVVDRVLEMVQFISCHKIDDASNVTDLLFKEIVRLYAQINESSMPLISPYKLYQRPNSFTQSIRTLISTKRPAPKEYVQSSRLDQCALQATQSEQYVTLEIPTDLVSHQKREGHTHLHLGGVRLILTLHSRKGLPVTAQLALLDTLFKEYQHAINCTVLTTLYAGSVLLTFYPNFNLSLDDPNLSTTLKFPPLEKQTDPQTKVVTKPFVQSPVTPTGQLEEPRSFEAVLNWQTQNARAQNLAFRTLDDKIERVVQTPTPAPPKQKPKPTKTETTTPPTVPDPQSSPKSTPEPEPKDKTPLHQYSSQVYYHSSESEDTSSDQESSDESSKKSPLSSDFEVVLADISKLLMVPATTGSNDPSPSSPTTPIVEEAESDTNPTTPSHDNAPKPSNGPLFTFDDIPKVKWLVQFQEFSAWIDVQMLRSGATTQLVLKEFSSRFTGFVRDWFESLGQYRQLQLVQAKIPQVLGIFYEQFLGEATAANEQTRREFHQMKCCSLQVKDLDFHYKRMSTMYYKLNGFIDPSLKHVFVTSLPKEIQPELQRQFTIHQLDITNLSLGKIYQLAINCLEKLCEQKEFFKDLMENNQPFKSAYKKPHLSIKCKKSSDSDDISIISTVQNVNQVSSIPRPSLKMSILSSKFHKHVPVIGFIDTGAYTSMIDPSVLPSDCWENHSKLFRAVNGETFETNLITKKPIGIQACETTGWLVVAICDHHAKKVNIFLCYAAFLFRKHNSMNLHNMKEIQKELLMVIMISHSQFSHPSPFWKNEDFFIKLPFKLNEDINPTKATHPGMTPSDLKLAQQECSQLLQQGLIEATNSEWACQAFYVEKRSEIVRGKKHLVIDYQPLNCFLRDDKFPLPKIQSLFVHIRDAKVFSKFDLKAGIWQLGIHPVDRHKTAFCIPNAHYQWNVMPFGLKVSPSLFQKAMIKIFEPILHHALIYIDDVLLFSKDHDSHQNLLSHFLKIVESHGIMLSEKKSILGQDFVEFLGMVIKDGHYRPGPHIAHELVHFPNEHLSRKQIQQFLGIVNCLRDFFPHVTIPPWGPFQTTEGQRILQIYASDEYWGAVVLEKLDGKESYYAHTNGQFKESEKHYHDPWEEFTSILHPAEASDAPSTSSVPPTDSLTRQYYAHLPWWKKLFTEVDSDVDNLSPSHSH</sequence>
<dbReference type="EMBL" id="CM039177">
    <property type="protein sequence ID" value="KAH9698085.1"/>
    <property type="molecule type" value="Genomic_DNA"/>
</dbReference>
<organism evidence="1 2">
    <name type="scientific">Citrus sinensis</name>
    <name type="common">Sweet orange</name>
    <name type="synonym">Citrus aurantium var. sinensis</name>
    <dbReference type="NCBI Taxonomy" id="2711"/>
    <lineage>
        <taxon>Eukaryota</taxon>
        <taxon>Viridiplantae</taxon>
        <taxon>Streptophyta</taxon>
        <taxon>Embryophyta</taxon>
        <taxon>Tracheophyta</taxon>
        <taxon>Spermatophyta</taxon>
        <taxon>Magnoliopsida</taxon>
        <taxon>eudicotyledons</taxon>
        <taxon>Gunneridae</taxon>
        <taxon>Pentapetalae</taxon>
        <taxon>rosids</taxon>
        <taxon>malvids</taxon>
        <taxon>Sapindales</taxon>
        <taxon>Rutaceae</taxon>
        <taxon>Aurantioideae</taxon>
        <taxon>Citrus</taxon>
    </lineage>
</organism>
<protein>
    <submittedName>
        <fullName evidence="1">Uncharacterized protein</fullName>
    </submittedName>
</protein>
<comment type="caution">
    <text evidence="1">The sequence shown here is derived from an EMBL/GenBank/DDBJ whole genome shotgun (WGS) entry which is preliminary data.</text>
</comment>
<reference evidence="2" key="1">
    <citation type="journal article" date="2023" name="Hortic. Res.">
        <title>A chromosome-level phased genome enabling allele-level studies in sweet orange: a case study on citrus Huanglongbing tolerance.</title>
        <authorList>
            <person name="Wu B."/>
            <person name="Yu Q."/>
            <person name="Deng Z."/>
            <person name="Duan Y."/>
            <person name="Luo F."/>
            <person name="Gmitter F. Jr."/>
        </authorList>
    </citation>
    <scope>NUCLEOTIDE SEQUENCE [LARGE SCALE GENOMIC DNA]</scope>
    <source>
        <strain evidence="2">cv. Valencia</strain>
    </source>
</reference>
<evidence type="ECO:0000313" key="2">
    <source>
        <dbReference type="Proteomes" id="UP000829398"/>
    </source>
</evidence>